<accession>A0ABQ5KG77</accession>
<gene>
    <name evidence="1" type="ORF">ADUPG1_005460</name>
</gene>
<evidence type="ECO:0000313" key="1">
    <source>
        <dbReference type="EMBL" id="GKT30284.1"/>
    </source>
</evidence>
<name>A0ABQ5KG77_9EUKA</name>
<sequence>GESSLYSQVEHALNDPDSLMNLRRNIEEIKTEIEPRKLGADILCDFLKAGHDEFHVDSEKQ</sequence>
<keyword evidence="2" id="KW-1185">Reference proteome</keyword>
<organism evidence="1 2">
    <name type="scientific">Aduncisulcus paluster</name>
    <dbReference type="NCBI Taxonomy" id="2918883"/>
    <lineage>
        <taxon>Eukaryota</taxon>
        <taxon>Metamonada</taxon>
        <taxon>Carpediemonas-like organisms</taxon>
        <taxon>Aduncisulcus</taxon>
    </lineage>
</organism>
<feature type="non-terminal residue" evidence="1">
    <location>
        <position position="1"/>
    </location>
</feature>
<comment type="caution">
    <text evidence="1">The sequence shown here is derived from an EMBL/GenBank/DDBJ whole genome shotgun (WGS) entry which is preliminary data.</text>
</comment>
<reference evidence="1" key="1">
    <citation type="submission" date="2022-03" db="EMBL/GenBank/DDBJ databases">
        <title>Draft genome sequence of Aduncisulcus paluster, a free-living microaerophilic Fornicata.</title>
        <authorList>
            <person name="Yuyama I."/>
            <person name="Kume K."/>
            <person name="Tamura T."/>
            <person name="Inagaki Y."/>
            <person name="Hashimoto T."/>
        </authorList>
    </citation>
    <scope>NUCLEOTIDE SEQUENCE</scope>
    <source>
        <strain evidence="1">NY0171</strain>
    </source>
</reference>
<protein>
    <submittedName>
        <fullName evidence="1">Uncharacterized protein</fullName>
    </submittedName>
</protein>
<evidence type="ECO:0000313" key="2">
    <source>
        <dbReference type="Proteomes" id="UP001057375"/>
    </source>
</evidence>
<dbReference type="EMBL" id="BQXS01008715">
    <property type="protein sequence ID" value="GKT30284.1"/>
    <property type="molecule type" value="Genomic_DNA"/>
</dbReference>
<dbReference type="Proteomes" id="UP001057375">
    <property type="component" value="Unassembled WGS sequence"/>
</dbReference>
<proteinExistence type="predicted"/>